<evidence type="ECO:0000256" key="2">
    <source>
        <dbReference type="ARBA" id="ARBA00003761"/>
    </source>
</evidence>
<dbReference type="Pfam" id="PF02626">
    <property type="entry name" value="CT_A_B"/>
    <property type="match status" value="1"/>
</dbReference>
<dbReference type="SUPFAM" id="SSF52440">
    <property type="entry name" value="PreATP-grasp domain"/>
    <property type="match status" value="1"/>
</dbReference>
<dbReference type="InterPro" id="IPR001882">
    <property type="entry name" value="Biotin_BS"/>
</dbReference>
<dbReference type="Pfam" id="PF00289">
    <property type="entry name" value="Biotin_carb_N"/>
    <property type="match status" value="1"/>
</dbReference>
<dbReference type="Proteomes" id="UP000199397">
    <property type="component" value="Unassembled WGS sequence"/>
</dbReference>
<dbReference type="RefSeq" id="WP_093071015.1">
    <property type="nucleotide sequence ID" value="NZ_FNQP01000040.1"/>
</dbReference>
<evidence type="ECO:0000256" key="4">
    <source>
        <dbReference type="ARBA" id="ARBA00011750"/>
    </source>
</evidence>
<dbReference type="Pfam" id="PF02785">
    <property type="entry name" value="Biotin_carb_C"/>
    <property type="match status" value="1"/>
</dbReference>
<dbReference type="SUPFAM" id="SSF50891">
    <property type="entry name" value="Cyclophilin-like"/>
    <property type="match status" value="2"/>
</dbReference>
<dbReference type="InterPro" id="IPR011761">
    <property type="entry name" value="ATP-grasp"/>
</dbReference>
<evidence type="ECO:0000256" key="9">
    <source>
        <dbReference type="ARBA" id="ARBA00022840"/>
    </source>
</evidence>
<evidence type="ECO:0000259" key="16">
    <source>
        <dbReference type="PROSITE" id="PS50979"/>
    </source>
</evidence>
<dbReference type="Gene3D" id="3.30.1360.40">
    <property type="match status" value="1"/>
</dbReference>
<feature type="domain" description="ATP-grasp" evidence="15">
    <location>
        <begin position="120"/>
        <end position="317"/>
    </location>
</feature>
<dbReference type="PROSITE" id="PS00188">
    <property type="entry name" value="BIOTIN"/>
    <property type="match status" value="1"/>
</dbReference>
<dbReference type="InterPro" id="IPR005482">
    <property type="entry name" value="Biotin_COase_C"/>
</dbReference>
<dbReference type="PROSITE" id="PS50975">
    <property type="entry name" value="ATP_GRASP"/>
    <property type="match status" value="1"/>
</dbReference>
<name>A0A1H4GSW4_9GAMM</name>
<dbReference type="Pfam" id="PF02786">
    <property type="entry name" value="CPSase_L_D2"/>
    <property type="match status" value="1"/>
</dbReference>
<dbReference type="EMBL" id="FNQP01000040">
    <property type="protein sequence ID" value="SEB12675.1"/>
    <property type="molecule type" value="Genomic_DNA"/>
</dbReference>
<dbReference type="GO" id="GO:0046872">
    <property type="term" value="F:metal ion binding"/>
    <property type="evidence" value="ECO:0007669"/>
    <property type="project" value="InterPro"/>
</dbReference>
<evidence type="ECO:0000256" key="8">
    <source>
        <dbReference type="ARBA" id="ARBA00022801"/>
    </source>
</evidence>
<dbReference type="InterPro" id="IPR003833">
    <property type="entry name" value="CT_C_D"/>
</dbReference>
<dbReference type="InterPro" id="IPR005479">
    <property type="entry name" value="CPAse_ATP-bd"/>
</dbReference>
<feature type="domain" description="Lipoyl-binding" evidence="14">
    <location>
        <begin position="1138"/>
        <end position="1214"/>
    </location>
</feature>
<feature type="domain" description="Biotin carboxylation" evidence="16">
    <location>
        <begin position="1"/>
        <end position="445"/>
    </location>
</feature>
<evidence type="ECO:0000313" key="17">
    <source>
        <dbReference type="EMBL" id="SEB12675.1"/>
    </source>
</evidence>
<dbReference type="InterPro" id="IPR000089">
    <property type="entry name" value="Biotin_lipoyl"/>
</dbReference>
<dbReference type="InterPro" id="IPR011053">
    <property type="entry name" value="Single_hybrid_motif"/>
</dbReference>
<dbReference type="InterPro" id="IPR011764">
    <property type="entry name" value="Biotin_carboxylation_dom"/>
</dbReference>
<dbReference type="InterPro" id="IPR005481">
    <property type="entry name" value="BC-like_N"/>
</dbReference>
<accession>A0A1H4GSW4</accession>
<evidence type="ECO:0000256" key="10">
    <source>
        <dbReference type="ARBA" id="ARBA00023267"/>
    </source>
</evidence>
<comment type="cofactor">
    <cofactor evidence="1">
        <name>biotin</name>
        <dbReference type="ChEBI" id="CHEBI:57586"/>
    </cofactor>
</comment>
<dbReference type="SUPFAM" id="SSF51246">
    <property type="entry name" value="Rudiment single hybrid motif"/>
    <property type="match status" value="1"/>
</dbReference>
<evidence type="ECO:0000259" key="14">
    <source>
        <dbReference type="PROSITE" id="PS50968"/>
    </source>
</evidence>
<dbReference type="Pfam" id="PF02682">
    <property type="entry name" value="CT_C_D"/>
    <property type="match status" value="1"/>
</dbReference>
<dbReference type="OrthoDB" id="9763189at2"/>
<dbReference type="GO" id="GO:0016787">
    <property type="term" value="F:hydrolase activity"/>
    <property type="evidence" value="ECO:0007669"/>
    <property type="project" value="UniProtKB-KW"/>
</dbReference>
<dbReference type="AlphaFoldDB" id="A0A1H4GSW4"/>
<proteinExistence type="predicted"/>
<dbReference type="SUPFAM" id="SSF160467">
    <property type="entry name" value="PH0987 N-terminal domain-like"/>
    <property type="match status" value="1"/>
</dbReference>
<dbReference type="SMART" id="SM00796">
    <property type="entry name" value="AHS1"/>
    <property type="match status" value="1"/>
</dbReference>
<evidence type="ECO:0000259" key="15">
    <source>
        <dbReference type="PROSITE" id="PS50975"/>
    </source>
</evidence>
<dbReference type="PROSITE" id="PS00866">
    <property type="entry name" value="CPSASE_1"/>
    <property type="match status" value="1"/>
</dbReference>
<dbReference type="STRING" id="525918.SAMN05660964_03689"/>
<keyword evidence="9 13" id="KW-0067">ATP-binding</keyword>
<dbReference type="GO" id="GO:0005524">
    <property type="term" value="F:ATP binding"/>
    <property type="evidence" value="ECO:0007669"/>
    <property type="project" value="UniProtKB-UniRule"/>
</dbReference>
<gene>
    <name evidence="17" type="ORF">SAMN05660964_03689</name>
</gene>
<protein>
    <recommendedName>
        <fullName evidence="5">Biotin carboxylase</fullName>
    </recommendedName>
    <alternativeName>
        <fullName evidence="11">Acetyl-coenzyme A carboxylase biotin carboxylase subunit A</fullName>
    </alternativeName>
</protein>
<dbReference type="Pfam" id="PF00364">
    <property type="entry name" value="Biotin_lipoyl"/>
    <property type="match status" value="1"/>
</dbReference>
<dbReference type="InterPro" id="IPR003778">
    <property type="entry name" value="CT_A_B"/>
</dbReference>
<keyword evidence="8" id="KW-0378">Hydrolase</keyword>
<dbReference type="PROSITE" id="PS00867">
    <property type="entry name" value="CPSASE_2"/>
    <property type="match status" value="1"/>
</dbReference>
<reference evidence="17 18" key="1">
    <citation type="submission" date="2016-10" db="EMBL/GenBank/DDBJ databases">
        <authorList>
            <person name="de Groot N.N."/>
        </authorList>
    </citation>
    <scope>NUCLEOTIDE SEQUENCE [LARGE SCALE GENOMIC DNA]</scope>
    <source>
        <strain evidence="17 18">DSM 21228</strain>
    </source>
</reference>
<dbReference type="NCBIfam" id="TIGR00724">
    <property type="entry name" value="urea_amlyse_rel"/>
    <property type="match status" value="1"/>
</dbReference>
<evidence type="ECO:0000256" key="13">
    <source>
        <dbReference type="PROSITE-ProRule" id="PRU00409"/>
    </source>
</evidence>
<dbReference type="GO" id="GO:0004075">
    <property type="term" value="F:biotin carboxylase activity"/>
    <property type="evidence" value="ECO:0007669"/>
    <property type="project" value="UniProtKB-EC"/>
</dbReference>
<dbReference type="SUPFAM" id="SSF51230">
    <property type="entry name" value="Single hybrid motif"/>
    <property type="match status" value="1"/>
</dbReference>
<dbReference type="PANTHER" id="PTHR18866:SF128">
    <property type="entry name" value="UREA AMIDOLYASE"/>
    <property type="match status" value="1"/>
</dbReference>
<dbReference type="SMART" id="SM00878">
    <property type="entry name" value="Biotin_carb_C"/>
    <property type="match status" value="1"/>
</dbReference>
<evidence type="ECO:0000256" key="7">
    <source>
        <dbReference type="ARBA" id="ARBA00022741"/>
    </source>
</evidence>
<comment type="subunit">
    <text evidence="4">Acetyl-CoA carboxylase is a heterohexamer of biotin carboxyl carrier protein, biotin carboxylase and the two subunits of carboxyl transferase in a 2:2 complex.</text>
</comment>
<sequence>MFNKVLIANRGAIAVRIIRTLRALGVKAVAVYAEADRDSLHVQHADEAWSLGEGSAAETYLNQPRLLEIIAASGAQAVHPGYGFLSENTAFAQRCEAEGIVFLGPTPAQMEAFGLKHRARELALHNQVPLLPGSDLLDSLDAALAAAESIGYPLMLKSTAGGGGIGMQRCDNAAELSAAYESVRRLGANNFANSGVFLEKFITHARHIEVQVFGDGQGQVLALGERDCSAQRRNQKVIEETPAPNLPEAVRHELQAVAVRLMSAVQYRSAGTVEYVYDQQTDAFYFLEVNTRLQVEHGVTEQVYGVDIVRWMLELGAGEFVFPAEALRANGHAIQTRVYAEDPNKQFQPCAGLLSHVAFPQTAGLRIDHWIEAGMTVSPFFDPMLAKIICYAPDRATACEQLDAALAATDIYGIETNITYVRQVLATDTFRAGHITTRYLNSLAWQPYSVDVLAPGTQTSVQDYPGRQGYWDIGVPPSGPFDAWSFRLGNRLLGNVPECAGLEITLSGPTLRFNTATRVVLTGAAMEATLDGVTIPFWQVITVAAGSTLKLGKVQAAGTRAYLLLQGGVQCPHYLGSRATFTLGQFGGHAGRVLRSGDVLHLLTLPAVLPQIETLPVSLLPEISTDWEIKVIYGPHGAPDFFTAQDIDTFFATDWEVHYNSSRTGIRLIGPKPQWARSDGGEAGMHPSNLHDNAYAVGTIDFTGDMPVILGPDGPSLGGFVCPATVITAELWKLGQLRAGDKVRFVPVSLAEAVALERAQQQALAELKSPLTPLFQRGEPEKQHSCSPPLQKEGLGEDFSSILKTLTPTQHPVGITYRPCGDHYLLVEYGAMVLDINLRFRVHALMLWLQEQQIEGVRELTPGIRSLQVHYDSQTLSVDALLAWLERAEQALQGIEDMQVPARIVHLPLSWDDIACREAIAKYQQSVRKDAPWCPSNIEFIRRINGLASIEEVKRIVFEASYLVMGLGDVYLGAPVATPLDPRHRLVTTKYNPARTWTAENSVGIGGSYLCVYGMEGPGGYQFVGRTLQMWNRYRQTREFTQPWLLRFFDQIRFYEVSHEELQQIRQDFPQGRYPLRIEETTFSLRDYNALLEQNRTDIATFTAQRQAAFDTELQRWIDSGQFHFESESQAGNAEAERETLDDHHTAVDSPLACSIWQVLVEPGMAVKAGDTLLILEAMKMEIKLEAPCDGVVLSLQRQAGAQVAAGERLLVLEVQ</sequence>
<dbReference type="SUPFAM" id="SSF56059">
    <property type="entry name" value="Glutathione synthetase ATP-binding domain-like"/>
    <property type="match status" value="1"/>
</dbReference>
<evidence type="ECO:0000313" key="18">
    <source>
        <dbReference type="Proteomes" id="UP000199397"/>
    </source>
</evidence>
<dbReference type="Gene3D" id="2.40.50.100">
    <property type="match status" value="1"/>
</dbReference>
<evidence type="ECO:0000256" key="6">
    <source>
        <dbReference type="ARBA" id="ARBA00022598"/>
    </source>
</evidence>
<keyword evidence="18" id="KW-1185">Reference proteome</keyword>
<evidence type="ECO:0000256" key="1">
    <source>
        <dbReference type="ARBA" id="ARBA00001953"/>
    </source>
</evidence>
<organism evidence="17 18">
    <name type="scientific">Thiothrix caldifontis</name>
    <dbReference type="NCBI Taxonomy" id="525918"/>
    <lineage>
        <taxon>Bacteria</taxon>
        <taxon>Pseudomonadati</taxon>
        <taxon>Pseudomonadota</taxon>
        <taxon>Gammaproteobacteria</taxon>
        <taxon>Thiotrichales</taxon>
        <taxon>Thiotrichaceae</taxon>
        <taxon>Thiothrix</taxon>
    </lineage>
</organism>
<dbReference type="Gene3D" id="3.30.470.20">
    <property type="entry name" value="ATP-grasp fold, B domain"/>
    <property type="match status" value="1"/>
</dbReference>
<dbReference type="SMART" id="SM00797">
    <property type="entry name" value="AHS2"/>
    <property type="match status" value="1"/>
</dbReference>
<keyword evidence="6" id="KW-0436">Ligase</keyword>
<dbReference type="InterPro" id="IPR011054">
    <property type="entry name" value="Rudment_hybrid_motif"/>
</dbReference>
<evidence type="ECO:0000256" key="5">
    <source>
        <dbReference type="ARBA" id="ARBA00017242"/>
    </source>
</evidence>
<dbReference type="FunFam" id="3.40.50.20:FF:000010">
    <property type="entry name" value="Propionyl-CoA carboxylase subunit alpha"/>
    <property type="match status" value="1"/>
</dbReference>
<dbReference type="PROSITE" id="PS50968">
    <property type="entry name" value="BIOTINYL_LIPOYL"/>
    <property type="match status" value="1"/>
</dbReference>
<dbReference type="InterPro" id="IPR016185">
    <property type="entry name" value="PreATP-grasp_dom_sf"/>
</dbReference>
<dbReference type="InterPro" id="IPR050856">
    <property type="entry name" value="Biotin_carboxylase_complex"/>
</dbReference>
<comment type="function">
    <text evidence="2">This protein is a component of the acetyl coenzyme A carboxylase complex; first, biotin carboxylase catalyzes the carboxylation of the carrier protein and then the transcarboxylase transfers the carboxyl group to form malonyl-CoA.</text>
</comment>
<evidence type="ECO:0000256" key="11">
    <source>
        <dbReference type="ARBA" id="ARBA00033786"/>
    </source>
</evidence>
<dbReference type="PANTHER" id="PTHR18866">
    <property type="entry name" value="CARBOXYLASE:PYRUVATE/ACETYL-COA/PROPIONYL-COA CARBOXYLASE"/>
    <property type="match status" value="1"/>
</dbReference>
<dbReference type="PROSITE" id="PS50979">
    <property type="entry name" value="BC"/>
    <property type="match status" value="1"/>
</dbReference>
<evidence type="ECO:0000256" key="3">
    <source>
        <dbReference type="ARBA" id="ARBA00004956"/>
    </source>
</evidence>
<dbReference type="InterPro" id="IPR014084">
    <property type="entry name" value="Urea_COase"/>
</dbReference>
<dbReference type="NCBIfam" id="TIGR02712">
    <property type="entry name" value="urea_carbox"/>
    <property type="match status" value="1"/>
</dbReference>
<comment type="catalytic activity">
    <reaction evidence="12">
        <text>N(6)-biotinyl-L-lysyl-[protein] + hydrogencarbonate + ATP = N(6)-carboxybiotinyl-L-lysyl-[protein] + ADP + phosphate + H(+)</text>
        <dbReference type="Rhea" id="RHEA:13501"/>
        <dbReference type="Rhea" id="RHEA-COMP:10505"/>
        <dbReference type="Rhea" id="RHEA-COMP:10506"/>
        <dbReference type="ChEBI" id="CHEBI:15378"/>
        <dbReference type="ChEBI" id="CHEBI:17544"/>
        <dbReference type="ChEBI" id="CHEBI:30616"/>
        <dbReference type="ChEBI" id="CHEBI:43474"/>
        <dbReference type="ChEBI" id="CHEBI:83144"/>
        <dbReference type="ChEBI" id="CHEBI:83145"/>
        <dbReference type="ChEBI" id="CHEBI:456216"/>
        <dbReference type="EC" id="6.3.4.14"/>
    </reaction>
</comment>
<keyword evidence="7 13" id="KW-0547">Nucleotide-binding</keyword>
<keyword evidence="10" id="KW-0092">Biotin</keyword>
<dbReference type="Gene3D" id="2.40.100.10">
    <property type="entry name" value="Cyclophilin-like"/>
    <property type="match status" value="2"/>
</dbReference>
<dbReference type="InterPro" id="IPR029000">
    <property type="entry name" value="Cyclophilin-like_dom_sf"/>
</dbReference>
<evidence type="ECO:0000256" key="12">
    <source>
        <dbReference type="ARBA" id="ARBA00048600"/>
    </source>
</evidence>
<dbReference type="CDD" id="cd06850">
    <property type="entry name" value="biotinyl_domain"/>
    <property type="match status" value="1"/>
</dbReference>
<comment type="pathway">
    <text evidence="3">Lipid metabolism; malonyl-CoA biosynthesis; malonyl-CoA from acetyl-CoA: step 1/1.</text>
</comment>